<dbReference type="AlphaFoldDB" id="A0A7X0G6V2"/>
<gene>
    <name evidence="1" type="ORF">BKA00_007203</name>
</gene>
<protein>
    <recommendedName>
        <fullName evidence="3">VOC family protein</fullName>
    </recommendedName>
</protein>
<organism evidence="1 2">
    <name type="scientific">Actinomadura coerulea</name>
    <dbReference type="NCBI Taxonomy" id="46159"/>
    <lineage>
        <taxon>Bacteria</taxon>
        <taxon>Bacillati</taxon>
        <taxon>Actinomycetota</taxon>
        <taxon>Actinomycetes</taxon>
        <taxon>Streptosporangiales</taxon>
        <taxon>Thermomonosporaceae</taxon>
        <taxon>Actinomadura</taxon>
    </lineage>
</organism>
<dbReference type="Gene3D" id="3.10.180.10">
    <property type="entry name" value="2,3-Dihydroxybiphenyl 1,2-Dioxygenase, domain 1"/>
    <property type="match status" value="1"/>
</dbReference>
<name>A0A7X0G6V2_9ACTN</name>
<proteinExistence type="predicted"/>
<accession>A0A7X0G6V2</accession>
<sequence>MSDYFEAFEVSPVPPPGPDATPPEIYRGIYGMPMFVNVPTSDLAASVDFWVRGFGFIDLFTIPGQVTHLRRWRFQDVLLVPTGAPPAPPAVSISFSCVLSQIDEIAQACTALVPGCTAGPRKTPWNTVDLEVITPENARVIITAARALDADSPEARNLEAVGIPLPKG</sequence>
<evidence type="ECO:0008006" key="3">
    <source>
        <dbReference type="Google" id="ProtNLM"/>
    </source>
</evidence>
<evidence type="ECO:0000313" key="2">
    <source>
        <dbReference type="Proteomes" id="UP000546324"/>
    </source>
</evidence>
<dbReference type="RefSeq" id="WP_185032715.1">
    <property type="nucleotide sequence ID" value="NZ_JACHMQ010000001.1"/>
</dbReference>
<keyword evidence="2" id="KW-1185">Reference proteome</keyword>
<dbReference type="SUPFAM" id="SSF54593">
    <property type="entry name" value="Glyoxalase/Bleomycin resistance protein/Dihydroxybiphenyl dioxygenase"/>
    <property type="match status" value="1"/>
</dbReference>
<reference evidence="1 2" key="1">
    <citation type="submission" date="2020-08" db="EMBL/GenBank/DDBJ databases">
        <title>Sequencing the genomes of 1000 actinobacteria strains.</title>
        <authorList>
            <person name="Klenk H.-P."/>
        </authorList>
    </citation>
    <scope>NUCLEOTIDE SEQUENCE [LARGE SCALE GENOMIC DNA]</scope>
    <source>
        <strain evidence="1 2">DSM 43675</strain>
    </source>
</reference>
<evidence type="ECO:0000313" key="1">
    <source>
        <dbReference type="EMBL" id="MBB6400289.1"/>
    </source>
</evidence>
<dbReference type="Proteomes" id="UP000546324">
    <property type="component" value="Unassembled WGS sequence"/>
</dbReference>
<comment type="caution">
    <text evidence="1">The sequence shown here is derived from an EMBL/GenBank/DDBJ whole genome shotgun (WGS) entry which is preliminary data.</text>
</comment>
<dbReference type="EMBL" id="JACHMQ010000001">
    <property type="protein sequence ID" value="MBB6400289.1"/>
    <property type="molecule type" value="Genomic_DNA"/>
</dbReference>
<dbReference type="InterPro" id="IPR029068">
    <property type="entry name" value="Glyas_Bleomycin-R_OHBP_Dase"/>
</dbReference>